<accession>A0A0D8HJH2</accession>
<gene>
    <name evidence="7" type="primary">addB</name>
    <name evidence="7" type="ORF">AXFE_09940</name>
</gene>
<evidence type="ECO:0000256" key="3">
    <source>
        <dbReference type="ARBA" id="ARBA00022806"/>
    </source>
</evidence>
<dbReference type="STRING" id="1280514.AXFE_09940"/>
<dbReference type="Pfam" id="PF12705">
    <property type="entry name" value="PDDEXK_1"/>
    <property type="match status" value="1"/>
</dbReference>
<dbReference type="GO" id="GO:0006281">
    <property type="term" value="P:DNA repair"/>
    <property type="evidence" value="ECO:0007669"/>
    <property type="project" value="UniProtKB-KW"/>
</dbReference>
<evidence type="ECO:0000259" key="6">
    <source>
        <dbReference type="Pfam" id="PF12705"/>
    </source>
</evidence>
<dbReference type="PATRIC" id="fig|1280514.3.peg.1311"/>
<evidence type="ECO:0000313" key="8">
    <source>
        <dbReference type="Proteomes" id="UP000032360"/>
    </source>
</evidence>
<dbReference type="OrthoDB" id="442932at2"/>
<dbReference type="SUPFAM" id="SSF52540">
    <property type="entry name" value="P-loop containing nucleoside triphosphate hydrolases"/>
    <property type="match status" value="1"/>
</dbReference>
<keyword evidence="3 7" id="KW-0547">Nucleotide-binding</keyword>
<evidence type="ECO:0000313" key="7">
    <source>
        <dbReference type="EMBL" id="KJF18093.1"/>
    </source>
</evidence>
<protein>
    <submittedName>
        <fullName evidence="7">ATP-dependent helicase/deoxyribonuclease subunit B</fullName>
        <ecNumber evidence="7">3.6.4.12</ecNumber>
    </submittedName>
</protein>
<keyword evidence="7" id="KW-0378">Hydrolase</keyword>
<dbReference type="InterPro" id="IPR011604">
    <property type="entry name" value="PDDEXK-like_dom_sf"/>
</dbReference>
<dbReference type="SUPFAM" id="SSF52980">
    <property type="entry name" value="Restriction endonuclease-like"/>
    <property type="match status" value="1"/>
</dbReference>
<keyword evidence="2" id="KW-0227">DNA damage</keyword>
<keyword evidence="8" id="KW-1185">Reference proteome</keyword>
<dbReference type="InterPro" id="IPR038726">
    <property type="entry name" value="PDDEXK_AddAB-type"/>
</dbReference>
<dbReference type="InterPro" id="IPR027417">
    <property type="entry name" value="P-loop_NTPase"/>
</dbReference>
<dbReference type="EC" id="3.6.4.12" evidence="7"/>
<keyword evidence="3 7" id="KW-0067">ATP-binding</keyword>
<proteinExistence type="predicted"/>
<keyword evidence="5" id="KW-0234">DNA repair</keyword>
<dbReference type="Gene3D" id="3.90.320.10">
    <property type="match status" value="1"/>
</dbReference>
<keyword evidence="1" id="KW-0540">Nuclease</keyword>
<dbReference type="EMBL" id="JXYS01000025">
    <property type="protein sequence ID" value="KJF18093.1"/>
    <property type="molecule type" value="Genomic_DNA"/>
</dbReference>
<dbReference type="InterPro" id="IPR011335">
    <property type="entry name" value="Restrct_endonuc-II-like"/>
</dbReference>
<dbReference type="GO" id="GO:0004527">
    <property type="term" value="F:exonuclease activity"/>
    <property type="evidence" value="ECO:0007669"/>
    <property type="project" value="UniProtKB-KW"/>
</dbReference>
<organism evidence="7 8">
    <name type="scientific">Acidithrix ferrooxidans</name>
    <dbReference type="NCBI Taxonomy" id="1280514"/>
    <lineage>
        <taxon>Bacteria</taxon>
        <taxon>Bacillati</taxon>
        <taxon>Actinomycetota</taxon>
        <taxon>Acidimicrobiia</taxon>
        <taxon>Acidimicrobiales</taxon>
        <taxon>Acidimicrobiaceae</taxon>
        <taxon>Acidithrix</taxon>
    </lineage>
</organism>
<keyword evidence="4" id="KW-0269">Exonuclease</keyword>
<feature type="domain" description="PD-(D/E)XK endonuclease-like" evidence="6">
    <location>
        <begin position="706"/>
        <end position="980"/>
    </location>
</feature>
<dbReference type="RefSeq" id="WP_052604750.1">
    <property type="nucleotide sequence ID" value="NZ_JXYS01000025.1"/>
</dbReference>
<dbReference type="GO" id="GO:0003678">
    <property type="term" value="F:DNA helicase activity"/>
    <property type="evidence" value="ECO:0007669"/>
    <property type="project" value="UniProtKB-EC"/>
</dbReference>
<dbReference type="Proteomes" id="UP000032360">
    <property type="component" value="Unassembled WGS sequence"/>
</dbReference>
<name>A0A0D8HJH2_9ACTN</name>
<comment type="caution">
    <text evidence="7">The sequence shown here is derived from an EMBL/GenBank/DDBJ whole genome shotgun (WGS) entry which is preliminary data.</text>
</comment>
<keyword evidence="3 7" id="KW-0347">Helicase</keyword>
<dbReference type="AlphaFoldDB" id="A0A0D8HJH2"/>
<evidence type="ECO:0000256" key="1">
    <source>
        <dbReference type="ARBA" id="ARBA00022722"/>
    </source>
</evidence>
<reference evidence="7 8" key="1">
    <citation type="submission" date="2015-01" db="EMBL/GenBank/DDBJ databases">
        <title>Draft genome of the acidophilic iron oxidizer Acidithrix ferrooxidans strain Py-F3.</title>
        <authorList>
            <person name="Poehlein A."/>
            <person name="Eisen S."/>
            <person name="Schloemann M."/>
            <person name="Johnson B.D."/>
            <person name="Daniel R."/>
            <person name="Muehling M."/>
        </authorList>
    </citation>
    <scope>NUCLEOTIDE SEQUENCE [LARGE SCALE GENOMIC DNA]</scope>
    <source>
        <strain evidence="7 8">Py-F3</strain>
    </source>
</reference>
<evidence type="ECO:0000256" key="5">
    <source>
        <dbReference type="ARBA" id="ARBA00023204"/>
    </source>
</evidence>
<evidence type="ECO:0000256" key="2">
    <source>
        <dbReference type="ARBA" id="ARBA00022763"/>
    </source>
</evidence>
<evidence type="ECO:0000256" key="4">
    <source>
        <dbReference type="ARBA" id="ARBA00022839"/>
    </source>
</evidence>
<sequence>MAQEIYLGEALERLIWEIDRIKGNSPMRGVTVIVPGGLSPTLISSKLATTRNLFNVEFLSILAFAKRSVAQLQLDGVPRIASALTAKSMLRSAFFEVKASNPSLYDRIAPDSETLSALERAIVELGGSDLGFIESGLGVSVSTRFCLDVYGSISRKLRKANLILESSIFGVAADVIGSSAPIAIEAAFGSVVLYAPHGLLASAFKMLIALYEKTPLNIIHLRSGIAEVDSRFSEVFDLLGSVGDGLNSEELPREIALSTSDFQEVSLADVADEVDYVVTKVLELLASGISISDIVVRYTNEPTYLHRLLERFSAARVPSFLSDASNLGTKPALVMAFKLVELCRNKRRSDLVSVLLDANLEAQSDNLALGDLVGVTISAKIDGDVFGWARDWKNRLETRGENSASKDEITKEILSDFLIRLDQSFSVWTAALSGRSWRDLAFATWKLLAVVYEKLPLLFEASPLDRNEIPREGVQEIVAGLAQVVGLDGDDLDERPNELGFWISLGHATPSTPSNFEIDKAGLRLELASSFSGLSASNTFVLGMTERFFPISPPATLLEERTRNILKLQRQGDRVAIGNRALALSIGMSQSVTLTYPRVDVAKAKGQFPSAFIEILKGSNRRSDRPLANTGVETIRSRFDLLEKIRVPINDSMTAIIQDLTPGELPERSRDQLSIYPRAPEPSTPLFSLVDISKLDLGVTRPLATTYVEDWLSCPFAFFAMRILRIREITEPETVLRLDPLVRGGILHEIFERLGDRYFQGRTLSSGGILKIDDSDLSKIVDEAWQHFEPERPWATSIYKFWRKLDYRTIQREAREFVNLMNKSLVGLVIEDDFRELGIEPTTLTMQSPFLKDLSVNLVGKMDRVIKLSDRSYIVIDYKTGSSQGYLSGKNLKPQKVQLVLYRQLLERYLMTSFDQVVDQVKLEYWFVSERRGISRFEVPAEAIDLGLQTSAIAIALIRDGLFLAGLHDYTAFQGGCSYCNPDGLDALRTRAKLKARLLSVGVNLGDDVPWDLQVWQSIISLVRSDL</sequence>